<keyword evidence="3" id="KW-0282">Flagellum</keyword>
<dbReference type="PANTHER" id="PTHR37533">
    <property type="entry name" value="FLAGELLAR HOOK-LENGTH CONTROL PROTEIN"/>
    <property type="match status" value="1"/>
</dbReference>
<dbReference type="Gene3D" id="3.30.750.140">
    <property type="match status" value="1"/>
</dbReference>
<accession>A0A1I7F0T8</accession>
<dbReference type="InterPro" id="IPR052563">
    <property type="entry name" value="FliK"/>
</dbReference>
<evidence type="ECO:0000256" key="1">
    <source>
        <dbReference type="SAM" id="MobiDB-lite"/>
    </source>
</evidence>
<dbReference type="InterPro" id="IPR021136">
    <property type="entry name" value="Flagellar_hook_control-like_C"/>
</dbReference>
<dbReference type="OrthoDB" id="1792985at2"/>
<dbReference type="AlphaFoldDB" id="A0A1I7F0T8"/>
<dbReference type="STRING" id="351659.SAMN05421784_102118"/>
<dbReference type="Proteomes" id="UP000242496">
    <property type="component" value="Unassembled WGS sequence"/>
</dbReference>
<keyword evidence="4" id="KW-1185">Reference proteome</keyword>
<gene>
    <name evidence="3" type="ORF">SAMN05421784_102118</name>
</gene>
<feature type="compositionally biased region" description="Basic and acidic residues" evidence="1">
    <location>
        <begin position="181"/>
        <end position="190"/>
    </location>
</feature>
<evidence type="ECO:0000313" key="3">
    <source>
        <dbReference type="EMBL" id="SFU29719.1"/>
    </source>
</evidence>
<organism evidence="3 4">
    <name type="scientific">Xenorhabdus koppenhoeferi</name>
    <dbReference type="NCBI Taxonomy" id="351659"/>
    <lineage>
        <taxon>Bacteria</taxon>
        <taxon>Pseudomonadati</taxon>
        <taxon>Pseudomonadota</taxon>
        <taxon>Gammaproteobacteria</taxon>
        <taxon>Enterobacterales</taxon>
        <taxon>Morganellaceae</taxon>
        <taxon>Xenorhabdus</taxon>
    </lineage>
</organism>
<evidence type="ECO:0000313" key="4">
    <source>
        <dbReference type="Proteomes" id="UP000242496"/>
    </source>
</evidence>
<feature type="region of interest" description="Disordered" evidence="1">
    <location>
        <begin position="162"/>
        <end position="190"/>
    </location>
</feature>
<protein>
    <submittedName>
        <fullName evidence="3">Flagellar hook-length control protein FliK</fullName>
    </submittedName>
</protein>
<evidence type="ECO:0000259" key="2">
    <source>
        <dbReference type="Pfam" id="PF02120"/>
    </source>
</evidence>
<dbReference type="PANTHER" id="PTHR37533:SF2">
    <property type="entry name" value="FLAGELLAR HOOK-LENGTH CONTROL PROTEIN"/>
    <property type="match status" value="1"/>
</dbReference>
<feature type="region of interest" description="Disordered" evidence="1">
    <location>
        <begin position="445"/>
        <end position="468"/>
    </location>
</feature>
<proteinExistence type="predicted"/>
<feature type="region of interest" description="Disordered" evidence="1">
    <location>
        <begin position="402"/>
        <end position="433"/>
    </location>
</feature>
<keyword evidence="3" id="KW-0966">Cell projection</keyword>
<dbReference type="RefSeq" id="WP_092547799.1">
    <property type="nucleotide sequence ID" value="NZ_CAWRBG010000045.1"/>
</dbReference>
<name>A0A1I7F0T8_9GAMM</name>
<keyword evidence="3" id="KW-0969">Cilium</keyword>
<dbReference type="InterPro" id="IPR038610">
    <property type="entry name" value="FliK-like_C_sf"/>
</dbReference>
<dbReference type="EMBL" id="FPBJ01000002">
    <property type="protein sequence ID" value="SFU29719.1"/>
    <property type="molecule type" value="Genomic_DNA"/>
</dbReference>
<feature type="compositionally biased region" description="Polar residues" evidence="1">
    <location>
        <begin position="402"/>
        <end position="412"/>
    </location>
</feature>
<feature type="region of interest" description="Disordered" evidence="1">
    <location>
        <begin position="45"/>
        <end position="71"/>
    </location>
</feature>
<feature type="domain" description="Flagellar hook-length control protein-like C-terminal" evidence="2">
    <location>
        <begin position="333"/>
        <end position="410"/>
    </location>
</feature>
<dbReference type="Pfam" id="PF02120">
    <property type="entry name" value="Flg_hook"/>
    <property type="match status" value="1"/>
</dbReference>
<dbReference type="CDD" id="cd17470">
    <property type="entry name" value="T3SS_Flik_C"/>
    <property type="match status" value="1"/>
</dbReference>
<sequence>MNLTLLPTDLKLTDKGSAKSPSSLNDLVNDSHSPKFGQLLDAKTASMQKRPAQADKHSLKEGNSVVDKTAKSEWSQLQSVSDKTAEDKLQKEITLQENNAEFTLLKDDDLLSADALNAVIPIQIAGLVTPPAGTAALAENTDGLAENELLDRLLDSEGDLANAQLGKSPKDARLTNTDLVESPKESDRDEGIHLSAARNTALNHQSDDATNTRSALIPAAGQIKLASSNKAEFSQSLQSNAIPKNAASSNGKELNLLQAAIQAVPALTAPTAETTSIDSPAILAASPLFSAGQHVTGQQPVGQFQLSETTAPLLNAHLGSEEWQQQLNRHVLFFNRNGLQQAELRLHPQELGALHIRMSVEDNQAQLHFVSAHQNVRAALEAALPGLRHALAENGIQLAQSSVNSDAQGNWQQEHHATNHTNGHSGSHEDTQSHGLAAATGITASPASAMRMTPQQLASTRGGIDTFA</sequence>
<reference evidence="4" key="1">
    <citation type="submission" date="2016-10" db="EMBL/GenBank/DDBJ databases">
        <authorList>
            <person name="Varghese N."/>
            <person name="Submissions S."/>
        </authorList>
    </citation>
    <scope>NUCLEOTIDE SEQUENCE [LARGE SCALE GENOMIC DNA]</scope>
    <source>
        <strain evidence="4">DSM 18168</strain>
    </source>
</reference>